<evidence type="ECO:0000256" key="6">
    <source>
        <dbReference type="ARBA" id="ARBA00022989"/>
    </source>
</evidence>
<dbReference type="GO" id="GO:0005886">
    <property type="term" value="C:plasma membrane"/>
    <property type="evidence" value="ECO:0007669"/>
    <property type="project" value="TreeGrafter"/>
</dbReference>
<keyword evidence="3 13" id="KW-0813">Transport</keyword>
<keyword evidence="12 13" id="KW-0407">Ion channel</keyword>
<organism evidence="14 15">
    <name type="scientific">Romanomermis culicivorax</name>
    <name type="common">Nematode worm</name>
    <dbReference type="NCBI Taxonomy" id="13658"/>
    <lineage>
        <taxon>Eukaryota</taxon>
        <taxon>Metazoa</taxon>
        <taxon>Ecdysozoa</taxon>
        <taxon>Nematoda</taxon>
        <taxon>Enoplea</taxon>
        <taxon>Dorylaimia</taxon>
        <taxon>Mermithida</taxon>
        <taxon>Mermithoidea</taxon>
        <taxon>Mermithidae</taxon>
        <taxon>Romanomermis</taxon>
    </lineage>
</organism>
<evidence type="ECO:0000256" key="9">
    <source>
        <dbReference type="ARBA" id="ARBA00023136"/>
    </source>
</evidence>
<dbReference type="PANTHER" id="PTHR11690:SF248">
    <property type="entry name" value="PICKPOCKET 17, ISOFORM A"/>
    <property type="match status" value="1"/>
</dbReference>
<evidence type="ECO:0000313" key="15">
    <source>
        <dbReference type="WBParaSite" id="nRc.2.0.1.t00750-RA"/>
    </source>
</evidence>
<keyword evidence="11 13" id="KW-0739">Sodium transport</keyword>
<keyword evidence="8 13" id="KW-0406">Ion transport</keyword>
<keyword evidence="4 13" id="KW-0894">Sodium channel</keyword>
<evidence type="ECO:0000256" key="10">
    <source>
        <dbReference type="ARBA" id="ARBA00023180"/>
    </source>
</evidence>
<keyword evidence="7" id="KW-0915">Sodium</keyword>
<dbReference type="AlphaFoldDB" id="A0A915HGI7"/>
<evidence type="ECO:0000256" key="1">
    <source>
        <dbReference type="ARBA" id="ARBA00004141"/>
    </source>
</evidence>
<evidence type="ECO:0000256" key="11">
    <source>
        <dbReference type="ARBA" id="ARBA00023201"/>
    </source>
</evidence>
<keyword evidence="6" id="KW-1133">Transmembrane helix</keyword>
<comment type="similarity">
    <text evidence="2 13">Belongs to the amiloride-sensitive sodium channel (TC 1.A.6) family.</text>
</comment>
<dbReference type="Gene3D" id="2.60.470.10">
    <property type="entry name" value="Acid-sensing ion channels like domains"/>
    <property type="match status" value="1"/>
</dbReference>
<comment type="subcellular location">
    <subcellularLocation>
        <location evidence="1">Membrane</location>
        <topology evidence="1">Multi-pass membrane protein</topology>
    </subcellularLocation>
</comment>
<protein>
    <submittedName>
        <fullName evidence="15">Uncharacterized protein</fullName>
    </submittedName>
</protein>
<keyword evidence="5 13" id="KW-0812">Transmembrane</keyword>
<sequence length="177" mass="19901">MFPSTAVEGKSLLDDEIGFAKLPTAEKLGMLGVDQDALKDPMALTSSMQDSLSFIMQSLNDSFLSEIGEQRKSLIFDCLFDRHSCNNDKDIIRIRNSVYGNCFSFNNNNATLPKYTISAGMENGLKMIMHIDQTDYNCNVEQAGIRMIIHDQDVQPTPEMDGYYIETGVVTYFNIIQ</sequence>
<evidence type="ECO:0000256" key="13">
    <source>
        <dbReference type="RuleBase" id="RU000679"/>
    </source>
</evidence>
<evidence type="ECO:0000256" key="5">
    <source>
        <dbReference type="ARBA" id="ARBA00022692"/>
    </source>
</evidence>
<accession>A0A915HGI7</accession>
<evidence type="ECO:0000256" key="4">
    <source>
        <dbReference type="ARBA" id="ARBA00022461"/>
    </source>
</evidence>
<dbReference type="Proteomes" id="UP000887565">
    <property type="component" value="Unplaced"/>
</dbReference>
<reference evidence="15" key="1">
    <citation type="submission" date="2022-11" db="UniProtKB">
        <authorList>
            <consortium name="WormBaseParasite"/>
        </authorList>
    </citation>
    <scope>IDENTIFICATION</scope>
</reference>
<evidence type="ECO:0000256" key="12">
    <source>
        <dbReference type="ARBA" id="ARBA00023303"/>
    </source>
</evidence>
<evidence type="ECO:0000256" key="2">
    <source>
        <dbReference type="ARBA" id="ARBA00007193"/>
    </source>
</evidence>
<evidence type="ECO:0000313" key="14">
    <source>
        <dbReference type="Proteomes" id="UP000887565"/>
    </source>
</evidence>
<dbReference type="PANTHER" id="PTHR11690">
    <property type="entry name" value="AMILORIDE-SENSITIVE SODIUM CHANNEL-RELATED"/>
    <property type="match status" value="1"/>
</dbReference>
<dbReference type="PRINTS" id="PR01078">
    <property type="entry name" value="AMINACHANNEL"/>
</dbReference>
<dbReference type="GO" id="GO:0015280">
    <property type="term" value="F:ligand-gated sodium channel activity"/>
    <property type="evidence" value="ECO:0007669"/>
    <property type="project" value="TreeGrafter"/>
</dbReference>
<dbReference type="Pfam" id="PF00858">
    <property type="entry name" value="ASC"/>
    <property type="match status" value="1"/>
</dbReference>
<keyword evidence="9" id="KW-0472">Membrane</keyword>
<evidence type="ECO:0000256" key="8">
    <source>
        <dbReference type="ARBA" id="ARBA00023065"/>
    </source>
</evidence>
<keyword evidence="14" id="KW-1185">Reference proteome</keyword>
<dbReference type="WBParaSite" id="nRc.2.0.1.t00750-RA">
    <property type="protein sequence ID" value="nRc.2.0.1.t00750-RA"/>
    <property type="gene ID" value="nRc.2.0.1.g00750"/>
</dbReference>
<dbReference type="OMA" id="KMIMHID"/>
<evidence type="ECO:0000256" key="7">
    <source>
        <dbReference type="ARBA" id="ARBA00023053"/>
    </source>
</evidence>
<dbReference type="InterPro" id="IPR001873">
    <property type="entry name" value="ENaC"/>
</dbReference>
<keyword evidence="10" id="KW-0325">Glycoprotein</keyword>
<name>A0A915HGI7_ROMCU</name>
<proteinExistence type="inferred from homology"/>
<evidence type="ECO:0000256" key="3">
    <source>
        <dbReference type="ARBA" id="ARBA00022448"/>
    </source>
</evidence>